<proteinExistence type="predicted"/>
<feature type="compositionally biased region" description="Pro residues" evidence="1">
    <location>
        <begin position="71"/>
        <end position="83"/>
    </location>
</feature>
<sequence length="235" mass="24800">MDPDTFRGDVGVEGPDVYWRRRVSVLTGALVVVAVVAWACTSASGGSGSNAPRPAVAGSKDPGSGAGVAPVPSPAATPTPAPTAKPTATRHPAAKPSPHPSRAQRPGDPCERPDLVLGLRGESEVYAKKGTPRFLLTVVNIGRVECTVDVGPRAVEIRIVSGTDRVWSTADCVSGDGVDVRHLRRGIPHVRTVGWDRRRSAPDCRSARQKARDGTYVAMARLGPLRSAKVVFHLR</sequence>
<protein>
    <recommendedName>
        <fullName evidence="4">DUF4232 domain-containing protein</fullName>
    </recommendedName>
</protein>
<keyword evidence="3" id="KW-1185">Reference proteome</keyword>
<evidence type="ECO:0000313" key="3">
    <source>
        <dbReference type="Proteomes" id="UP001595891"/>
    </source>
</evidence>
<reference evidence="3" key="1">
    <citation type="journal article" date="2019" name="Int. J. Syst. Evol. Microbiol.">
        <title>The Global Catalogue of Microorganisms (GCM) 10K type strain sequencing project: providing services to taxonomists for standard genome sequencing and annotation.</title>
        <authorList>
            <consortium name="The Broad Institute Genomics Platform"/>
            <consortium name="The Broad Institute Genome Sequencing Center for Infectious Disease"/>
            <person name="Wu L."/>
            <person name="Ma J."/>
        </authorList>
    </citation>
    <scope>NUCLEOTIDE SEQUENCE [LARGE SCALE GENOMIC DNA]</scope>
    <source>
        <strain evidence="3">CCUG 49560</strain>
    </source>
</reference>
<dbReference type="Proteomes" id="UP001595891">
    <property type="component" value="Unassembled WGS sequence"/>
</dbReference>
<dbReference type="RefSeq" id="WP_262844741.1">
    <property type="nucleotide sequence ID" value="NZ_JANZYP010000032.1"/>
</dbReference>
<feature type="region of interest" description="Disordered" evidence="1">
    <location>
        <begin position="43"/>
        <end position="115"/>
    </location>
</feature>
<accession>A0ABV9ESH8</accession>
<gene>
    <name evidence="2" type="ORF">ACFO8L_34865</name>
</gene>
<feature type="compositionally biased region" description="Low complexity" evidence="1">
    <location>
        <begin position="84"/>
        <end position="96"/>
    </location>
</feature>
<evidence type="ECO:0000256" key="1">
    <source>
        <dbReference type="SAM" id="MobiDB-lite"/>
    </source>
</evidence>
<organism evidence="2 3">
    <name type="scientific">Sphaerisporangium corydalis</name>
    <dbReference type="NCBI Taxonomy" id="1441875"/>
    <lineage>
        <taxon>Bacteria</taxon>
        <taxon>Bacillati</taxon>
        <taxon>Actinomycetota</taxon>
        <taxon>Actinomycetes</taxon>
        <taxon>Streptosporangiales</taxon>
        <taxon>Streptosporangiaceae</taxon>
        <taxon>Sphaerisporangium</taxon>
    </lineage>
</organism>
<evidence type="ECO:0008006" key="4">
    <source>
        <dbReference type="Google" id="ProtNLM"/>
    </source>
</evidence>
<dbReference type="EMBL" id="JBHSFN010000031">
    <property type="protein sequence ID" value="MFC4591320.1"/>
    <property type="molecule type" value="Genomic_DNA"/>
</dbReference>
<evidence type="ECO:0000313" key="2">
    <source>
        <dbReference type="EMBL" id="MFC4591320.1"/>
    </source>
</evidence>
<comment type="caution">
    <text evidence="2">The sequence shown here is derived from an EMBL/GenBank/DDBJ whole genome shotgun (WGS) entry which is preliminary data.</text>
</comment>
<name>A0ABV9ESH8_9ACTN</name>